<evidence type="ECO:0000313" key="2">
    <source>
        <dbReference type="EMBL" id="RIV87516.1"/>
    </source>
</evidence>
<dbReference type="InterPro" id="IPR007361">
    <property type="entry name" value="DUF427"/>
</dbReference>
<dbReference type="AlphaFoldDB" id="A0A418NTV3"/>
<feature type="domain" description="DUF427" evidence="1">
    <location>
        <begin position="33"/>
        <end position="123"/>
    </location>
</feature>
<protein>
    <submittedName>
        <fullName evidence="2">DUF427 domain-containing protein</fullName>
    </submittedName>
</protein>
<dbReference type="RefSeq" id="WP_119585021.1">
    <property type="nucleotide sequence ID" value="NZ_CAWODQ010000012.1"/>
</dbReference>
<dbReference type="Proteomes" id="UP000286576">
    <property type="component" value="Unassembled WGS sequence"/>
</dbReference>
<comment type="caution">
    <text evidence="2">The sequence shown here is derived from an EMBL/GenBank/DDBJ whole genome shotgun (WGS) entry which is preliminary data.</text>
</comment>
<proteinExistence type="predicted"/>
<gene>
    <name evidence="2" type="ORF">D2V07_03970</name>
</gene>
<keyword evidence="3" id="KW-1185">Reference proteome</keyword>
<reference evidence="2 3" key="1">
    <citation type="submission" date="2018-08" db="EMBL/GenBank/DDBJ databases">
        <title>Erythrobacter zhengii sp.nov., a bacterium isolated from deep-sea sediment.</title>
        <authorList>
            <person name="Fang C."/>
            <person name="Wu Y.-H."/>
            <person name="Sun C."/>
            <person name="Wang H."/>
            <person name="Cheng H."/>
            <person name="Meng F.-X."/>
            <person name="Wang C.-S."/>
            <person name="Xu X.-W."/>
        </authorList>
    </citation>
    <scope>NUCLEOTIDE SEQUENCE [LARGE SCALE GENOMIC DNA]</scope>
    <source>
        <strain evidence="2 3">V18</strain>
    </source>
</reference>
<sequence>MRHPEPDPVEPGQESVWDFPRPAIAEPTDAHIVIEHGGRVIVDTRNAVRVLETSHPPNYYIPPADIADGVLRRAGGTSFCEWKGAAKYWDVVVDDDVLERVGWSYPSPTASFAILTNFVAFYAAPFDRCRVDGEDVKPQPGEFYGGWITSKVAGPFKGVPGSRFW</sequence>
<evidence type="ECO:0000259" key="1">
    <source>
        <dbReference type="Pfam" id="PF04248"/>
    </source>
</evidence>
<accession>A0A418NTV3</accession>
<dbReference type="PANTHER" id="PTHR43058">
    <property type="entry name" value="SLR0655 PROTEIN"/>
    <property type="match status" value="1"/>
</dbReference>
<dbReference type="Pfam" id="PF04248">
    <property type="entry name" value="NTP_transf_9"/>
    <property type="match status" value="1"/>
</dbReference>
<dbReference type="EMBL" id="QXFL01000002">
    <property type="protein sequence ID" value="RIV87516.1"/>
    <property type="molecule type" value="Genomic_DNA"/>
</dbReference>
<dbReference type="Gene3D" id="2.170.150.40">
    <property type="entry name" value="Domain of unknown function (DUF427)"/>
    <property type="match status" value="1"/>
</dbReference>
<organism evidence="2 3">
    <name type="scientific">Aurantiacibacter zhengii</name>
    <dbReference type="NCBI Taxonomy" id="2307003"/>
    <lineage>
        <taxon>Bacteria</taxon>
        <taxon>Pseudomonadati</taxon>
        <taxon>Pseudomonadota</taxon>
        <taxon>Alphaproteobacteria</taxon>
        <taxon>Sphingomonadales</taxon>
        <taxon>Erythrobacteraceae</taxon>
        <taxon>Aurantiacibacter</taxon>
    </lineage>
</organism>
<dbReference type="InterPro" id="IPR038694">
    <property type="entry name" value="DUF427_sf"/>
</dbReference>
<name>A0A418NTV3_9SPHN</name>
<dbReference type="PANTHER" id="PTHR43058:SF1">
    <property type="entry name" value="DUF427 DOMAIN-CONTAINING PROTEIN"/>
    <property type="match status" value="1"/>
</dbReference>
<dbReference type="OrthoDB" id="9815163at2"/>
<evidence type="ECO:0000313" key="3">
    <source>
        <dbReference type="Proteomes" id="UP000286576"/>
    </source>
</evidence>